<evidence type="ECO:0000313" key="1">
    <source>
        <dbReference type="EMBL" id="GME97323.1"/>
    </source>
</evidence>
<evidence type="ECO:0000313" key="2">
    <source>
        <dbReference type="Proteomes" id="UP001165064"/>
    </source>
</evidence>
<dbReference type="EMBL" id="BSXS01010071">
    <property type="protein sequence ID" value="GME97323.1"/>
    <property type="molecule type" value="Genomic_DNA"/>
</dbReference>
<reference evidence="1" key="1">
    <citation type="submission" date="2023-04" db="EMBL/GenBank/DDBJ databases">
        <title>Ambrosiozyma monospora NBRC 10751.</title>
        <authorList>
            <person name="Ichikawa N."/>
            <person name="Sato H."/>
            <person name="Tonouchi N."/>
        </authorList>
    </citation>
    <scope>NUCLEOTIDE SEQUENCE</scope>
    <source>
        <strain evidence="1">NBRC 10751</strain>
    </source>
</reference>
<proteinExistence type="predicted"/>
<gene>
    <name evidence="1" type="ORF">Amon02_001021200</name>
</gene>
<protein>
    <submittedName>
        <fullName evidence="1">Unnamed protein product</fullName>
    </submittedName>
</protein>
<name>A0ACB5TXA1_AMBMO</name>
<dbReference type="Proteomes" id="UP001165064">
    <property type="component" value="Unassembled WGS sequence"/>
</dbReference>
<comment type="caution">
    <text evidence="1">The sequence shown here is derived from an EMBL/GenBank/DDBJ whole genome shotgun (WGS) entry which is preliminary data.</text>
</comment>
<keyword evidence="2" id="KW-1185">Reference proteome</keyword>
<accession>A0ACB5TXA1</accession>
<sequence length="252" mass="27648">MYDLFAGSQALRYSYLMSKSNTLDKHPQLDPAGLVGGLVYHDGLFNDARMNVSLALTAMKNGANVLNYMEVKQILKNPEGKSKGVRVEDKETGEEYLVAADAVISATGPYSDLLLSMDKSATGLPEPEILNKPKMVVPSGGVHIVLPEWYCAKDMGLLDASTSDGRVMFFLPWQGKVLAGTTDVPLNKVPENPLATEVEIDDILKELQHYVKFKVRREDVLSAWCGVRPLVRDPSQIPDDEQPGSGSTQEHT</sequence>
<organism evidence="1 2">
    <name type="scientific">Ambrosiozyma monospora</name>
    <name type="common">Yeast</name>
    <name type="synonym">Endomycopsis monosporus</name>
    <dbReference type="NCBI Taxonomy" id="43982"/>
    <lineage>
        <taxon>Eukaryota</taxon>
        <taxon>Fungi</taxon>
        <taxon>Dikarya</taxon>
        <taxon>Ascomycota</taxon>
        <taxon>Saccharomycotina</taxon>
        <taxon>Pichiomycetes</taxon>
        <taxon>Pichiales</taxon>
        <taxon>Pichiaceae</taxon>
        <taxon>Ambrosiozyma</taxon>
    </lineage>
</organism>